<evidence type="ECO:0000256" key="3">
    <source>
        <dbReference type="ARBA" id="ARBA00022832"/>
    </source>
</evidence>
<dbReference type="SUPFAM" id="SSF56801">
    <property type="entry name" value="Acetyl-CoA synthetase-like"/>
    <property type="match status" value="1"/>
</dbReference>
<evidence type="ECO:0000313" key="8">
    <source>
        <dbReference type="Proteomes" id="UP000240419"/>
    </source>
</evidence>
<sequence>MRMVKGCPSTSMDDYQLNTTTLIRHAVRNFPDQELLYRSNHQLFRYTYKDAYKRMMRIANFLENKLEVQPGDKIGVLDWNSERHFELYFAIPGIGATLLQMNLRISPDDLAYVTNHSEAKYIFVDESLLSVAEAIAPNLQTVKGFIIMSDKPMSEIKTTLAPIYPFEEMIKDEPAEYDWPIIEETTAYSACYTSGTTGRPKGVYYSHRNMYLHTMAGAAYFGVDSHDCLLVIVPMFHGQSWGLVHVAVMMGAKIIFPGRFMAENTAPLVDLMIAENVTITGGSPAIFLSMLQYIRTLERKPDLSRARFLSGASEPPVSLMRGFKELTGAEIIHAYGATETTPLVAINYQINPTLRNKLTVEETWDLRRKQGLPITGVDFTLFDPDTGQEVPRDGKSVGEICIRGPWITGAYHLTPEDESGFRNGYWRSGDAGTIDQNGYVKIVDRIKDVIKSGGEWISSIDMENALMGHPEVLEAVVVGIPHAKWQERPLALVRMKDCKVIPREEFDHLLYEHFTKWQLPDQILFVEEIPKTSVGKFNKKEIVKQYKNLYLGMESEGVVSSEL</sequence>
<evidence type="ECO:0000256" key="2">
    <source>
        <dbReference type="ARBA" id="ARBA00022598"/>
    </source>
</evidence>
<dbReference type="EMBL" id="PXZM01000003">
    <property type="protein sequence ID" value="PSJ99511.1"/>
    <property type="molecule type" value="Genomic_DNA"/>
</dbReference>
<dbReference type="NCBIfam" id="NF004837">
    <property type="entry name" value="PRK06187.1"/>
    <property type="match status" value="1"/>
</dbReference>
<dbReference type="PANTHER" id="PTHR43859">
    <property type="entry name" value="ACYL-ACTIVATING ENZYME"/>
    <property type="match status" value="1"/>
</dbReference>
<dbReference type="Gene3D" id="3.30.300.30">
    <property type="match status" value="1"/>
</dbReference>
<dbReference type="Pfam" id="PF00501">
    <property type="entry name" value="AMP-binding"/>
    <property type="match status" value="1"/>
</dbReference>
<organism evidence="7 8">
    <name type="scientific">Brevibacillus fortis</name>
    <dbReference type="NCBI Taxonomy" id="2126352"/>
    <lineage>
        <taxon>Bacteria</taxon>
        <taxon>Bacillati</taxon>
        <taxon>Bacillota</taxon>
        <taxon>Bacilli</taxon>
        <taxon>Bacillales</taxon>
        <taxon>Paenibacillaceae</taxon>
        <taxon>Brevibacillus</taxon>
    </lineage>
</organism>
<dbReference type="GO" id="GO:0016874">
    <property type="term" value="F:ligase activity"/>
    <property type="evidence" value="ECO:0007669"/>
    <property type="project" value="UniProtKB-KW"/>
</dbReference>
<dbReference type="AlphaFoldDB" id="A0A2P7VJV7"/>
<dbReference type="InterPro" id="IPR000873">
    <property type="entry name" value="AMP-dep_synth/lig_dom"/>
</dbReference>
<proteinExistence type="inferred from homology"/>
<reference evidence="7 8" key="1">
    <citation type="submission" date="2018-03" db="EMBL/GenBank/DDBJ databases">
        <title>Brevisbacillus phylogenomics.</title>
        <authorList>
            <person name="Dunlap C."/>
        </authorList>
    </citation>
    <scope>NUCLEOTIDE SEQUENCE [LARGE SCALE GENOMIC DNA]</scope>
    <source>
        <strain evidence="7 8">NRRL NRS-1210</strain>
    </source>
</reference>
<evidence type="ECO:0000313" key="7">
    <source>
        <dbReference type="EMBL" id="PSJ99511.1"/>
    </source>
</evidence>
<keyword evidence="4" id="KW-0443">Lipid metabolism</keyword>
<dbReference type="FunFam" id="3.30.300.30:FF:000008">
    <property type="entry name" value="2,3-dihydroxybenzoate-AMP ligase"/>
    <property type="match status" value="1"/>
</dbReference>
<evidence type="ECO:0000256" key="4">
    <source>
        <dbReference type="ARBA" id="ARBA00023098"/>
    </source>
</evidence>
<protein>
    <submittedName>
        <fullName evidence="7">AMP-dependent synthetase</fullName>
    </submittedName>
</protein>
<dbReference type="Pfam" id="PF13193">
    <property type="entry name" value="AMP-binding_C"/>
    <property type="match status" value="1"/>
</dbReference>
<accession>A0A2P7VJV7</accession>
<dbReference type="GO" id="GO:0006631">
    <property type="term" value="P:fatty acid metabolic process"/>
    <property type="evidence" value="ECO:0007669"/>
    <property type="project" value="UniProtKB-KW"/>
</dbReference>
<keyword evidence="8" id="KW-1185">Reference proteome</keyword>
<evidence type="ECO:0000256" key="1">
    <source>
        <dbReference type="ARBA" id="ARBA00006432"/>
    </source>
</evidence>
<keyword evidence="2" id="KW-0436">Ligase</keyword>
<dbReference type="PANTHER" id="PTHR43859:SF4">
    <property type="entry name" value="BUTANOATE--COA LIGASE AAE1-RELATED"/>
    <property type="match status" value="1"/>
</dbReference>
<comment type="caution">
    <text evidence="7">The sequence shown here is derived from an EMBL/GenBank/DDBJ whole genome shotgun (WGS) entry which is preliminary data.</text>
</comment>
<dbReference type="InterPro" id="IPR025110">
    <property type="entry name" value="AMP-bd_C"/>
</dbReference>
<comment type="similarity">
    <text evidence="1">Belongs to the ATP-dependent AMP-binding enzyme family.</text>
</comment>
<dbReference type="Gene3D" id="3.40.50.12780">
    <property type="entry name" value="N-terminal domain of ligase-like"/>
    <property type="match status" value="1"/>
</dbReference>
<evidence type="ECO:0000259" key="5">
    <source>
        <dbReference type="Pfam" id="PF00501"/>
    </source>
</evidence>
<name>A0A2P7VJV7_9BACL</name>
<gene>
    <name evidence="7" type="ORF">C7R93_02170</name>
</gene>
<evidence type="ECO:0000259" key="6">
    <source>
        <dbReference type="Pfam" id="PF13193"/>
    </source>
</evidence>
<dbReference type="RefSeq" id="WP_106837261.1">
    <property type="nucleotide sequence ID" value="NZ_JBCNIW010000028.1"/>
</dbReference>
<dbReference type="InterPro" id="IPR045851">
    <property type="entry name" value="AMP-bd_C_sf"/>
</dbReference>
<feature type="domain" description="AMP-dependent synthetase/ligase" evidence="5">
    <location>
        <begin position="24"/>
        <end position="411"/>
    </location>
</feature>
<dbReference type="OrthoDB" id="9803968at2"/>
<keyword evidence="3" id="KW-0276">Fatty acid metabolism</keyword>
<feature type="domain" description="AMP-binding enzyme C-terminal" evidence="6">
    <location>
        <begin position="462"/>
        <end position="536"/>
    </location>
</feature>
<dbReference type="InterPro" id="IPR042099">
    <property type="entry name" value="ANL_N_sf"/>
</dbReference>
<dbReference type="Proteomes" id="UP000240419">
    <property type="component" value="Unassembled WGS sequence"/>
</dbReference>